<evidence type="ECO:0000313" key="2">
    <source>
        <dbReference type="EMBL" id="KAK8762234.1"/>
    </source>
</evidence>
<feature type="signal peptide" evidence="1">
    <location>
        <begin position="1"/>
        <end position="20"/>
    </location>
</feature>
<reference evidence="2 3" key="1">
    <citation type="journal article" date="2023" name="Arcadia Sci">
        <title>De novo assembly of a long-read Amblyomma americanum tick genome.</title>
        <authorList>
            <person name="Chou S."/>
            <person name="Poskanzer K.E."/>
            <person name="Rollins M."/>
            <person name="Thuy-Boun P.S."/>
        </authorList>
    </citation>
    <scope>NUCLEOTIDE SEQUENCE [LARGE SCALE GENOMIC DNA]</scope>
    <source>
        <strain evidence="2">F_SG_1</strain>
        <tissue evidence="2">Salivary glands</tissue>
    </source>
</reference>
<dbReference type="PANTHER" id="PTHR11733">
    <property type="entry name" value="ZINC METALLOPROTEASE FAMILY M13 NEPRILYSIN-RELATED"/>
    <property type="match status" value="1"/>
</dbReference>
<gene>
    <name evidence="2" type="ORF">V5799_026498</name>
</gene>
<dbReference type="GO" id="GO:0005886">
    <property type="term" value="C:plasma membrane"/>
    <property type="evidence" value="ECO:0007669"/>
    <property type="project" value="TreeGrafter"/>
</dbReference>
<accession>A0AAQ4DIE4</accession>
<dbReference type="PANTHER" id="PTHR11733:SF241">
    <property type="entry name" value="GH26575P-RELATED"/>
    <property type="match status" value="1"/>
</dbReference>
<dbReference type="EMBL" id="JARKHS020030327">
    <property type="protein sequence ID" value="KAK8762234.1"/>
    <property type="molecule type" value="Genomic_DNA"/>
</dbReference>
<dbReference type="AlphaFoldDB" id="A0AAQ4DIE4"/>
<dbReference type="SUPFAM" id="SSF55486">
    <property type="entry name" value="Metalloproteases ('zincins'), catalytic domain"/>
    <property type="match status" value="1"/>
</dbReference>
<dbReference type="InterPro" id="IPR042089">
    <property type="entry name" value="Peptidase_M13_dom_2"/>
</dbReference>
<dbReference type="Gene3D" id="1.10.1380.10">
    <property type="entry name" value="Neutral endopeptidase , domain2"/>
    <property type="match status" value="1"/>
</dbReference>
<evidence type="ECO:0000256" key="1">
    <source>
        <dbReference type="SAM" id="SignalP"/>
    </source>
</evidence>
<organism evidence="2 3">
    <name type="scientific">Amblyomma americanum</name>
    <name type="common">Lone star tick</name>
    <dbReference type="NCBI Taxonomy" id="6943"/>
    <lineage>
        <taxon>Eukaryota</taxon>
        <taxon>Metazoa</taxon>
        <taxon>Ecdysozoa</taxon>
        <taxon>Arthropoda</taxon>
        <taxon>Chelicerata</taxon>
        <taxon>Arachnida</taxon>
        <taxon>Acari</taxon>
        <taxon>Parasitiformes</taxon>
        <taxon>Ixodida</taxon>
        <taxon>Ixodoidea</taxon>
        <taxon>Ixodidae</taxon>
        <taxon>Amblyomminae</taxon>
        <taxon>Amblyomma</taxon>
    </lineage>
</organism>
<dbReference type="Gene3D" id="3.40.390.10">
    <property type="entry name" value="Collagenase (Catalytic Domain)"/>
    <property type="match status" value="2"/>
</dbReference>
<feature type="chain" id="PRO_5042926038" description="M13 family peptidase" evidence="1">
    <location>
        <begin position="21"/>
        <end position="663"/>
    </location>
</feature>
<evidence type="ECO:0000313" key="3">
    <source>
        <dbReference type="Proteomes" id="UP001321473"/>
    </source>
</evidence>
<keyword evidence="3" id="KW-1185">Reference proteome</keyword>
<dbReference type="Proteomes" id="UP001321473">
    <property type="component" value="Unassembled WGS sequence"/>
</dbReference>
<sequence>MVFVFLSALAVALLVYLVVIHDGYDARTSERFCTSRGCLRHAGIIGLSDATKTPQENSPCEHFGRFICSAWQIRHERRNVRRRFTRSVTEDAIVDQIISVENFNGNAELPISQRPALMIDLCLKNRAPNDTMGLETLLNFMRDTGFGFPAMDVERSDYSRPLRAMTELANKWALPLWFHVDIVLPEDGSPNRTISLSHSIVSHFFDTFQDALMAYEEVYFVYVHILTKVIYKGNIEERFHDFIHESKFMQKYIFGNLSGVARGTLHNPIWIKIKHLPSFVKNVSVEHWLEALRPLWITDPPISEEDTVYVADRELLVAMNTLFTAYTAKDIYLHINWWFVQTLGALTSNALFESLRRDPERGPFFQKLICSIQVILNYNTVLASEKRVSLSASERAAVMAAISNVHTIAVSKVSSVMGSKLALLLEKTQPVIWPQDPYAEEEHLLRLYGNQTNDIASNIFELWLSRGIGYQQSQAFPDVRSIDAAIFRAEFSAVSSHHAISGAVSLSLAMLKSPYYYPDVTSAIIYGGIGFTYAVELVRALNSFSVLLDGRDAITPSEANFSSSFIWVPYTCAGMNATAVFPNFVALELAYSTYLKFRSDYEDVRLGNAKHYSPEQVFFASVCYVMCDMASGADECEASMRNFPAFGDAFSCPMREEKCAILS</sequence>
<dbReference type="GO" id="GO:0016485">
    <property type="term" value="P:protein processing"/>
    <property type="evidence" value="ECO:0007669"/>
    <property type="project" value="TreeGrafter"/>
</dbReference>
<evidence type="ECO:0008006" key="4">
    <source>
        <dbReference type="Google" id="ProtNLM"/>
    </source>
</evidence>
<dbReference type="PROSITE" id="PS51885">
    <property type="entry name" value="NEPRILYSIN"/>
    <property type="match status" value="1"/>
</dbReference>
<proteinExistence type="predicted"/>
<name>A0AAQ4DIE4_AMBAM</name>
<keyword evidence="1" id="KW-0732">Signal</keyword>
<dbReference type="InterPro" id="IPR024079">
    <property type="entry name" value="MetalloPept_cat_dom_sf"/>
</dbReference>
<dbReference type="InterPro" id="IPR000718">
    <property type="entry name" value="Peptidase_M13"/>
</dbReference>
<comment type="caution">
    <text evidence="2">The sequence shown here is derived from an EMBL/GenBank/DDBJ whole genome shotgun (WGS) entry which is preliminary data.</text>
</comment>
<protein>
    <recommendedName>
        <fullName evidence="4">M13 family peptidase</fullName>
    </recommendedName>
</protein>
<dbReference type="GO" id="GO:0004222">
    <property type="term" value="F:metalloendopeptidase activity"/>
    <property type="evidence" value="ECO:0007669"/>
    <property type="project" value="InterPro"/>
</dbReference>